<dbReference type="AlphaFoldDB" id="A0A6G1KGR1"/>
<organism evidence="3 4">
    <name type="scientific">Pleomassaria siparia CBS 279.74</name>
    <dbReference type="NCBI Taxonomy" id="1314801"/>
    <lineage>
        <taxon>Eukaryota</taxon>
        <taxon>Fungi</taxon>
        <taxon>Dikarya</taxon>
        <taxon>Ascomycota</taxon>
        <taxon>Pezizomycotina</taxon>
        <taxon>Dothideomycetes</taxon>
        <taxon>Pleosporomycetidae</taxon>
        <taxon>Pleosporales</taxon>
        <taxon>Pleomassariaceae</taxon>
        <taxon>Pleomassaria</taxon>
    </lineage>
</organism>
<accession>A0A6G1KGR1</accession>
<keyword evidence="2" id="KW-1133">Transmembrane helix</keyword>
<reference evidence="3" key="1">
    <citation type="journal article" date="2020" name="Stud. Mycol.">
        <title>101 Dothideomycetes genomes: a test case for predicting lifestyles and emergence of pathogens.</title>
        <authorList>
            <person name="Haridas S."/>
            <person name="Albert R."/>
            <person name="Binder M."/>
            <person name="Bloem J."/>
            <person name="Labutti K."/>
            <person name="Salamov A."/>
            <person name="Andreopoulos B."/>
            <person name="Baker S."/>
            <person name="Barry K."/>
            <person name="Bills G."/>
            <person name="Bluhm B."/>
            <person name="Cannon C."/>
            <person name="Castanera R."/>
            <person name="Culley D."/>
            <person name="Daum C."/>
            <person name="Ezra D."/>
            <person name="Gonzalez J."/>
            <person name="Henrissat B."/>
            <person name="Kuo A."/>
            <person name="Liang C."/>
            <person name="Lipzen A."/>
            <person name="Lutzoni F."/>
            <person name="Magnuson J."/>
            <person name="Mondo S."/>
            <person name="Nolan M."/>
            <person name="Ohm R."/>
            <person name="Pangilinan J."/>
            <person name="Park H.-J."/>
            <person name="Ramirez L."/>
            <person name="Alfaro M."/>
            <person name="Sun H."/>
            <person name="Tritt A."/>
            <person name="Yoshinaga Y."/>
            <person name="Zwiers L.-H."/>
            <person name="Turgeon B."/>
            <person name="Goodwin S."/>
            <person name="Spatafora J."/>
            <person name="Crous P."/>
            <person name="Grigoriev I."/>
        </authorList>
    </citation>
    <scope>NUCLEOTIDE SEQUENCE</scope>
    <source>
        <strain evidence="3">CBS 279.74</strain>
    </source>
</reference>
<keyword evidence="2" id="KW-0472">Membrane</keyword>
<protein>
    <recommendedName>
        <fullName evidence="5">Mid2 domain-containing protein</fullName>
    </recommendedName>
</protein>
<evidence type="ECO:0000256" key="1">
    <source>
        <dbReference type="SAM" id="MobiDB-lite"/>
    </source>
</evidence>
<evidence type="ECO:0008006" key="5">
    <source>
        <dbReference type="Google" id="ProtNLM"/>
    </source>
</evidence>
<name>A0A6G1KGR1_9PLEO</name>
<proteinExistence type="predicted"/>
<sequence length="268" mass="28452">MALGVNKFVLGLGAGMIMCFSNPVWAVYHGVVVVVVVDGRDAASCVSCTVTSTRVPSPSQTLTWPTWIAPSSNVRPFRASLHVDSNTSPTPPPSSSSSSSRIATTIAYSPPETTVFSGPSVTDRISVTTAATASASASASYQATLPATGLSTEAKIGIGITLGLLGLALICVGILEMCCLRRKRRERSIRNAIEEVESGGKSRIEMAKGSRTGSEKRVVFESRVSIVVDGQCDDYFERRWEEVGHGIWVGGDSNLEAGRNGMLLPRRE</sequence>
<dbReference type="Proteomes" id="UP000799428">
    <property type="component" value="Unassembled WGS sequence"/>
</dbReference>
<feature type="transmembrane region" description="Helical" evidence="2">
    <location>
        <begin position="156"/>
        <end position="180"/>
    </location>
</feature>
<dbReference type="OrthoDB" id="3799930at2759"/>
<evidence type="ECO:0000313" key="4">
    <source>
        <dbReference type="Proteomes" id="UP000799428"/>
    </source>
</evidence>
<feature type="region of interest" description="Disordered" evidence="1">
    <location>
        <begin position="81"/>
        <end position="102"/>
    </location>
</feature>
<evidence type="ECO:0000256" key="2">
    <source>
        <dbReference type="SAM" id="Phobius"/>
    </source>
</evidence>
<evidence type="ECO:0000313" key="3">
    <source>
        <dbReference type="EMBL" id="KAF2712014.1"/>
    </source>
</evidence>
<dbReference type="EMBL" id="MU005766">
    <property type="protein sequence ID" value="KAF2712014.1"/>
    <property type="molecule type" value="Genomic_DNA"/>
</dbReference>
<keyword evidence="4" id="KW-1185">Reference proteome</keyword>
<gene>
    <name evidence="3" type="ORF">K504DRAFT_452267</name>
</gene>
<keyword evidence="2" id="KW-0812">Transmembrane</keyword>